<evidence type="ECO:0000313" key="2">
    <source>
        <dbReference type="EMBL" id="KRG76105.1"/>
    </source>
</evidence>
<proteinExistence type="predicted"/>
<name>A0A0R0D234_9GAMM</name>
<feature type="transmembrane region" description="Helical" evidence="1">
    <location>
        <begin position="149"/>
        <end position="168"/>
    </location>
</feature>
<evidence type="ECO:0000313" key="3">
    <source>
        <dbReference type="Proteomes" id="UP000051386"/>
    </source>
</evidence>
<evidence type="ECO:0008006" key="4">
    <source>
        <dbReference type="Google" id="ProtNLM"/>
    </source>
</evidence>
<feature type="transmembrane region" description="Helical" evidence="1">
    <location>
        <begin position="175"/>
        <end position="195"/>
    </location>
</feature>
<keyword evidence="1" id="KW-0472">Membrane</keyword>
<feature type="transmembrane region" description="Helical" evidence="1">
    <location>
        <begin position="106"/>
        <end position="129"/>
    </location>
</feature>
<protein>
    <recommendedName>
        <fullName evidence="4">Transmembrane protein</fullName>
    </recommendedName>
</protein>
<keyword evidence="1" id="KW-0812">Transmembrane</keyword>
<gene>
    <name evidence="2" type="ORF">ABB28_03975</name>
</gene>
<comment type="caution">
    <text evidence="2">The sequence shown here is derived from an EMBL/GenBank/DDBJ whole genome shotgun (WGS) entry which is preliminary data.</text>
</comment>
<reference evidence="2 3" key="1">
    <citation type="submission" date="2015-05" db="EMBL/GenBank/DDBJ databases">
        <title>Genome sequencing and analysis of members of genus Stenotrophomonas.</title>
        <authorList>
            <person name="Patil P.P."/>
            <person name="Midha S."/>
            <person name="Patil P.B."/>
        </authorList>
    </citation>
    <scope>NUCLEOTIDE SEQUENCE [LARGE SCALE GENOMIC DNA]</scope>
    <source>
        <strain evidence="2 3">DSM 21508</strain>
    </source>
</reference>
<dbReference type="Proteomes" id="UP000051386">
    <property type="component" value="Unassembled WGS sequence"/>
</dbReference>
<dbReference type="EMBL" id="LDJK01000011">
    <property type="protein sequence ID" value="KRG76105.1"/>
    <property type="molecule type" value="Genomic_DNA"/>
</dbReference>
<dbReference type="RefSeq" id="WP_057507379.1">
    <property type="nucleotide sequence ID" value="NZ_JANUEG010000010.1"/>
</dbReference>
<keyword evidence="3" id="KW-1185">Reference proteome</keyword>
<dbReference type="PATRIC" id="fig|517011.3.peg.170"/>
<evidence type="ECO:0000256" key="1">
    <source>
        <dbReference type="SAM" id="Phobius"/>
    </source>
</evidence>
<organism evidence="2 3">
    <name type="scientific">Stenotrophomonas chelatiphaga</name>
    <dbReference type="NCBI Taxonomy" id="517011"/>
    <lineage>
        <taxon>Bacteria</taxon>
        <taxon>Pseudomonadati</taxon>
        <taxon>Pseudomonadota</taxon>
        <taxon>Gammaproteobacteria</taxon>
        <taxon>Lysobacterales</taxon>
        <taxon>Lysobacteraceae</taxon>
        <taxon>Stenotrophomonas</taxon>
    </lineage>
</organism>
<sequence length="200" mass="21731">MRPALIRTLSACGVGMLIHGKLSAAANYRLSRQCYELAGSGEVVSSCATLPGSIDADLYWMMSGFLVLLLSADAPGLLLKLKKWNWKEECVDVRSPRLSAGGRRRLTFSLLTLAWLGVLTLGIIGFFIVPEHSYPDAARSFPYPYLTDLEFRVIAPGLFVGLNLLSAFAPRRVPIILAILSCALQSMLLVLIVFLTSGGV</sequence>
<accession>A0A0R0D234</accession>
<keyword evidence="1" id="KW-1133">Transmembrane helix</keyword>
<dbReference type="AlphaFoldDB" id="A0A0R0D234"/>